<dbReference type="PANTHER" id="PTHR34220">
    <property type="entry name" value="SENSOR HISTIDINE KINASE YPDA"/>
    <property type="match status" value="1"/>
</dbReference>
<reference evidence="3 4" key="1">
    <citation type="submission" date="2014-07" db="EMBL/GenBank/DDBJ databases">
        <title>Genome of Flavobacterium reichenbachii LMG 25512.</title>
        <authorList>
            <person name="Stropko S.J."/>
            <person name="Pipes S.E."/>
            <person name="Newman J.D."/>
        </authorList>
    </citation>
    <scope>NUCLEOTIDE SEQUENCE [LARGE SCALE GENOMIC DNA]</scope>
    <source>
        <strain evidence="3 4">LMG 25512</strain>
    </source>
</reference>
<comment type="caution">
    <text evidence="3">The sequence shown here is derived from an EMBL/GenBank/DDBJ whole genome shotgun (WGS) entry which is preliminary data.</text>
</comment>
<dbReference type="RefSeq" id="WP_035683193.1">
    <property type="nucleotide sequence ID" value="NZ_JPRL01000001.1"/>
</dbReference>
<keyword evidence="3" id="KW-0418">Kinase</keyword>
<name>A0A085ZME6_9FLAO</name>
<feature type="transmembrane region" description="Helical" evidence="1">
    <location>
        <begin position="46"/>
        <end position="64"/>
    </location>
</feature>
<evidence type="ECO:0000256" key="1">
    <source>
        <dbReference type="SAM" id="Phobius"/>
    </source>
</evidence>
<gene>
    <name evidence="3" type="ORF">IW19_08810</name>
</gene>
<evidence type="ECO:0000259" key="2">
    <source>
        <dbReference type="Pfam" id="PF06580"/>
    </source>
</evidence>
<dbReference type="InterPro" id="IPR036890">
    <property type="entry name" value="HATPase_C_sf"/>
</dbReference>
<dbReference type="PANTHER" id="PTHR34220:SF7">
    <property type="entry name" value="SENSOR HISTIDINE KINASE YPDA"/>
    <property type="match status" value="1"/>
</dbReference>
<dbReference type="InterPro" id="IPR050640">
    <property type="entry name" value="Bact_2-comp_sensor_kinase"/>
</dbReference>
<feature type="transmembrane region" description="Helical" evidence="1">
    <location>
        <begin position="76"/>
        <end position="99"/>
    </location>
</feature>
<dbReference type="Pfam" id="PF06580">
    <property type="entry name" value="His_kinase"/>
    <property type="match status" value="1"/>
</dbReference>
<dbReference type="GO" id="GO:0016020">
    <property type="term" value="C:membrane"/>
    <property type="evidence" value="ECO:0007669"/>
    <property type="project" value="InterPro"/>
</dbReference>
<feature type="transmembrane region" description="Helical" evidence="1">
    <location>
        <begin position="119"/>
        <end position="143"/>
    </location>
</feature>
<keyword evidence="4" id="KW-1185">Reference proteome</keyword>
<keyword evidence="1" id="KW-0472">Membrane</keyword>
<feature type="domain" description="Signal transduction histidine kinase internal region" evidence="2">
    <location>
        <begin position="160"/>
        <end position="237"/>
    </location>
</feature>
<dbReference type="EMBL" id="JPRL01000001">
    <property type="protein sequence ID" value="KFF05610.1"/>
    <property type="molecule type" value="Genomic_DNA"/>
</dbReference>
<keyword evidence="1" id="KW-1133">Transmembrane helix</keyword>
<dbReference type="eggNOG" id="COG2972">
    <property type="taxonomic scope" value="Bacteria"/>
</dbReference>
<dbReference type="AlphaFoldDB" id="A0A085ZME6"/>
<dbReference type="SUPFAM" id="SSF55874">
    <property type="entry name" value="ATPase domain of HSP90 chaperone/DNA topoisomerase II/histidine kinase"/>
    <property type="match status" value="1"/>
</dbReference>
<evidence type="ECO:0000313" key="3">
    <source>
        <dbReference type="EMBL" id="KFF05610.1"/>
    </source>
</evidence>
<dbReference type="STRING" id="362418.IW19_08810"/>
<dbReference type="InterPro" id="IPR010559">
    <property type="entry name" value="Sig_transdc_His_kin_internal"/>
</dbReference>
<dbReference type="OrthoDB" id="9809908at2"/>
<sequence length="350" mass="41611">MKEIQKLKFNIKLQNHFWFWGSYFTLNFLRWGAYFNDYPYSFKSNLIEFSLHIPLVYFNLFVLVPKFVLKQKYIQFTFALLASLFGIYLLKTALTYYIISENIWPEANREYHPFEINHIVAVCIGELYVLAMASSVYLTLTWLRERERNRSLRENQFKIKLKYLENQIQPHFFFNTLNNLYALSLESSNKVPDVIIKLSYLMEYVLYDVKGTKYVPLIKEIDYIQNYIEIEKLRFNNVEVTINLESNIEDVVVPPLIFISLVENAFKHGGLNNPNLKIKINCKITDNKLLDFVILNNFVNSQNLNHKGGIGLLNTKKRLKLIYKNNFSLKYSTKFNYYIIRLQIPIDNED</sequence>
<proteinExistence type="predicted"/>
<evidence type="ECO:0000313" key="4">
    <source>
        <dbReference type="Proteomes" id="UP000028715"/>
    </source>
</evidence>
<dbReference type="Proteomes" id="UP000028715">
    <property type="component" value="Unassembled WGS sequence"/>
</dbReference>
<keyword evidence="1" id="KW-0812">Transmembrane</keyword>
<dbReference type="GO" id="GO:0000155">
    <property type="term" value="F:phosphorelay sensor kinase activity"/>
    <property type="evidence" value="ECO:0007669"/>
    <property type="project" value="InterPro"/>
</dbReference>
<keyword evidence="3" id="KW-0808">Transferase</keyword>
<accession>A0A085ZME6</accession>
<organism evidence="3 4">
    <name type="scientific">Flavobacterium reichenbachii</name>
    <dbReference type="NCBI Taxonomy" id="362418"/>
    <lineage>
        <taxon>Bacteria</taxon>
        <taxon>Pseudomonadati</taxon>
        <taxon>Bacteroidota</taxon>
        <taxon>Flavobacteriia</taxon>
        <taxon>Flavobacteriales</taxon>
        <taxon>Flavobacteriaceae</taxon>
        <taxon>Flavobacterium</taxon>
    </lineage>
</organism>
<protein>
    <submittedName>
        <fullName evidence="3">Histidine kinase</fullName>
    </submittedName>
</protein>
<dbReference type="Gene3D" id="3.30.565.10">
    <property type="entry name" value="Histidine kinase-like ATPase, C-terminal domain"/>
    <property type="match status" value="1"/>
</dbReference>
<feature type="transmembrane region" description="Helical" evidence="1">
    <location>
        <begin position="16"/>
        <end position="34"/>
    </location>
</feature>